<gene>
    <name evidence="1" type="ORF">Aau02nite_49060</name>
</gene>
<organism evidence="1 2">
    <name type="scientific">Actinoplanes auranticolor</name>
    <dbReference type="NCBI Taxonomy" id="47988"/>
    <lineage>
        <taxon>Bacteria</taxon>
        <taxon>Bacillati</taxon>
        <taxon>Actinomycetota</taxon>
        <taxon>Actinomycetes</taxon>
        <taxon>Micromonosporales</taxon>
        <taxon>Micromonosporaceae</taxon>
        <taxon>Actinoplanes</taxon>
    </lineage>
</organism>
<dbReference type="Proteomes" id="UP000681340">
    <property type="component" value="Unassembled WGS sequence"/>
</dbReference>
<protein>
    <submittedName>
        <fullName evidence="1">Uncharacterized protein</fullName>
    </submittedName>
</protein>
<dbReference type="AlphaFoldDB" id="A0A919VQQ7"/>
<dbReference type="RefSeq" id="WP_212990881.1">
    <property type="nucleotide sequence ID" value="NZ_BAABEA010000028.1"/>
</dbReference>
<comment type="caution">
    <text evidence="1">The sequence shown here is derived from an EMBL/GenBank/DDBJ whole genome shotgun (WGS) entry which is preliminary data.</text>
</comment>
<name>A0A919VQQ7_9ACTN</name>
<accession>A0A919VQQ7</accession>
<dbReference type="EMBL" id="BOQL01000039">
    <property type="protein sequence ID" value="GIM72070.1"/>
    <property type="molecule type" value="Genomic_DNA"/>
</dbReference>
<sequence>MNLDPTRIAAGYRDENEQHAARLSKTELRDEGLQAVRYLNVYESPGSLSLAVSADAIRAEEQAPEEARNEL</sequence>
<keyword evidence="2" id="KW-1185">Reference proteome</keyword>
<evidence type="ECO:0000313" key="1">
    <source>
        <dbReference type="EMBL" id="GIM72070.1"/>
    </source>
</evidence>
<proteinExistence type="predicted"/>
<reference evidence="1" key="1">
    <citation type="submission" date="2021-03" db="EMBL/GenBank/DDBJ databases">
        <title>Whole genome shotgun sequence of Actinoplanes auranticolor NBRC 12245.</title>
        <authorList>
            <person name="Komaki H."/>
            <person name="Tamura T."/>
        </authorList>
    </citation>
    <scope>NUCLEOTIDE SEQUENCE</scope>
    <source>
        <strain evidence="1">NBRC 12245</strain>
    </source>
</reference>
<evidence type="ECO:0000313" key="2">
    <source>
        <dbReference type="Proteomes" id="UP000681340"/>
    </source>
</evidence>